<evidence type="ECO:0000256" key="1">
    <source>
        <dbReference type="SAM" id="SignalP"/>
    </source>
</evidence>
<sequence length="219" mass="25702">MLIKTDYLSMKSILTLLSLSSLAIFSSSISHAQAIPCENTHQQAWKKMLCGNELKKQRLLLNDKYLTAYLATDAPIQLLEKTQQLWLNRVQQCTTRRCFEQQIDLRSEELNFYTSMNQSMTQHFIKYNRGKIAIPEVHIMVHQLSTDRIKIEGNAYLNPNNKNQQQRMLLAYSSPDPKKPVLDNDRRCSYQMTFHKALLVVQSKQKECQHFTGHYRRYD</sequence>
<dbReference type="AlphaFoldDB" id="A0AAW8JCL2"/>
<evidence type="ECO:0008006" key="4">
    <source>
        <dbReference type="Google" id="ProtNLM"/>
    </source>
</evidence>
<protein>
    <recommendedName>
        <fullName evidence="4">Lysozyme inhibitor LprI N-terminal domain-containing protein</fullName>
    </recommendedName>
</protein>
<reference evidence="2" key="1">
    <citation type="submission" date="2023-08" db="EMBL/GenBank/DDBJ databases">
        <title>Emergence of clinically-relevant ST2 carbapenem-resistant Acinetobacter baumannii strains in hospital sewages in Zhejiang, East of China.</title>
        <authorList>
            <person name="Kaichao C."/>
            <person name="Zhang R."/>
        </authorList>
    </citation>
    <scope>NUCLEOTIDE SEQUENCE</scope>
    <source>
        <strain evidence="2">M-RB-37</strain>
    </source>
</reference>
<name>A0AAW8JCL2_9GAMM</name>
<evidence type="ECO:0000313" key="2">
    <source>
        <dbReference type="EMBL" id="MDQ8936325.1"/>
    </source>
</evidence>
<comment type="caution">
    <text evidence="2">The sequence shown here is derived from an EMBL/GenBank/DDBJ whole genome shotgun (WGS) entry which is preliminary data.</text>
</comment>
<feature type="signal peptide" evidence="1">
    <location>
        <begin position="1"/>
        <end position="32"/>
    </location>
</feature>
<dbReference type="Proteomes" id="UP001243844">
    <property type="component" value="Unassembled WGS sequence"/>
</dbReference>
<dbReference type="RefSeq" id="WP_308981664.1">
    <property type="nucleotide sequence ID" value="NZ_JAVIDL010000022.1"/>
</dbReference>
<accession>A0AAW8JCL2</accession>
<gene>
    <name evidence="2" type="ORF">RFH47_11420</name>
</gene>
<feature type="chain" id="PRO_5043633962" description="Lysozyme inhibitor LprI N-terminal domain-containing protein" evidence="1">
    <location>
        <begin position="33"/>
        <end position="219"/>
    </location>
</feature>
<proteinExistence type="predicted"/>
<dbReference type="EMBL" id="JAVIDL010000022">
    <property type="protein sequence ID" value="MDQ8936325.1"/>
    <property type="molecule type" value="Genomic_DNA"/>
</dbReference>
<keyword evidence="1" id="KW-0732">Signal</keyword>
<organism evidence="2 3">
    <name type="scientific">Acinetobacter rudis</name>
    <dbReference type="NCBI Taxonomy" id="632955"/>
    <lineage>
        <taxon>Bacteria</taxon>
        <taxon>Pseudomonadati</taxon>
        <taxon>Pseudomonadota</taxon>
        <taxon>Gammaproteobacteria</taxon>
        <taxon>Moraxellales</taxon>
        <taxon>Moraxellaceae</taxon>
        <taxon>Acinetobacter</taxon>
    </lineage>
</organism>
<evidence type="ECO:0000313" key="3">
    <source>
        <dbReference type="Proteomes" id="UP001243844"/>
    </source>
</evidence>